<protein>
    <recommendedName>
        <fullName evidence="3">PEGA domain protein</fullName>
    </recommendedName>
</protein>
<dbReference type="NCBIfam" id="NF047815">
    <property type="entry name" value="LIC10124_lipo"/>
    <property type="match status" value="1"/>
</dbReference>
<dbReference type="EMBL" id="AHMZ02000063">
    <property type="protein sequence ID" value="EMN31355.1"/>
    <property type="molecule type" value="Genomic_DNA"/>
</dbReference>
<accession>M6KHM8</accession>
<dbReference type="AlphaFoldDB" id="M6KHM8"/>
<sequence length="584" mass="65827">MNWINRGNFPGFLFLIESSKITDDRSSNLFIMDFSFNLVDNNGTVMRSTFSLIRFFTFSFSFLWILIDCSSVQKIENFNSVLQEPTFKSLKEEEAILGGSSDSDYKIRKTGNTIPVFVLSPIQTPEGMDSKLAAFLSDEVRLIWAKVKGKQVRIQEMSWKNPSQLSQELKRLNVDAVIKTDIREVSGKWVVNQKITDPVKEIVYGSVDGSFQSPKIEDELQANQAYYLKHGSGALALDAKSSLVPIWEKSLSSGEIDSILKKSIQGYLSFSASSADTEVLFQGEKIGIASFRNYPLPEGLQQIQITRPGQKDISKSLQIRSGQTISIYQEWKEDRTLGGVRILSFPEALQVALDGLKMGETPFYRSNLTPGAMQLELVRETENGPLVYYEGQLIVDADKITEIALPYKTDNLISEPEFWKLSGEKGFQAFSGKTLDFQNVSSLPPGWYGVFSAPFVPENMELEGIIPITAESDSGIVAISFHTSKKTISLEYEKERLSVYSFPSNGNNVGTYKFKKEDKEDGRPFRIITDVKEGTIRLYLGYSKVLEDRLDVSGVWRISILTRGENFSKRSPLRNLKIEYKGYK</sequence>
<evidence type="ECO:0008006" key="3">
    <source>
        <dbReference type="Google" id="ProtNLM"/>
    </source>
</evidence>
<evidence type="ECO:0000313" key="1">
    <source>
        <dbReference type="EMBL" id="EMN31355.1"/>
    </source>
</evidence>
<evidence type="ECO:0000313" key="2">
    <source>
        <dbReference type="Proteomes" id="UP000012137"/>
    </source>
</evidence>
<reference evidence="1 2" key="1">
    <citation type="submission" date="2013-01" db="EMBL/GenBank/DDBJ databases">
        <authorList>
            <person name="Harkins D.M."/>
            <person name="Durkin A.S."/>
            <person name="Brinkac L.M."/>
            <person name="Haft D.H."/>
            <person name="Selengut J.D."/>
            <person name="Sanka R."/>
            <person name="DePew J."/>
            <person name="Purushe J."/>
            <person name="Peacock S.J."/>
            <person name="Thaipadungpanit J."/>
            <person name="Wuthiekanun V.W."/>
            <person name="Day N.P."/>
            <person name="Vinetz J.M."/>
            <person name="Sutton G.G."/>
            <person name="Nierman W.C."/>
            <person name="Fouts D.E."/>
        </authorList>
    </citation>
    <scope>NUCLEOTIDE SEQUENCE [LARGE SCALE GENOMIC DNA]</scope>
    <source>
        <strain evidence="1 2">L0374</strain>
    </source>
</reference>
<comment type="caution">
    <text evidence="1">The sequence shown here is derived from an EMBL/GenBank/DDBJ whole genome shotgun (WGS) entry which is preliminary data.</text>
</comment>
<proteinExistence type="predicted"/>
<organism evidence="1 2">
    <name type="scientific">Leptospira interrogans serovar Pyrogenes str. L0374</name>
    <dbReference type="NCBI Taxonomy" id="1049928"/>
    <lineage>
        <taxon>Bacteria</taxon>
        <taxon>Pseudomonadati</taxon>
        <taxon>Spirochaetota</taxon>
        <taxon>Spirochaetia</taxon>
        <taxon>Leptospirales</taxon>
        <taxon>Leptospiraceae</taxon>
        <taxon>Leptospira</taxon>
    </lineage>
</organism>
<name>M6KHM8_LEPIR</name>
<gene>
    <name evidence="1" type="ORF">LEP1GSC083_3799</name>
</gene>
<dbReference type="Proteomes" id="UP000012137">
    <property type="component" value="Unassembled WGS sequence"/>
</dbReference>